<dbReference type="GO" id="GO:0005576">
    <property type="term" value="C:extracellular region"/>
    <property type="evidence" value="ECO:0007669"/>
    <property type="project" value="InterPro"/>
</dbReference>
<protein>
    <recommendedName>
        <fullName evidence="2">Killer toxin Kp4 domain-containing protein</fullName>
    </recommendedName>
</protein>
<dbReference type="EMBL" id="OOIQ01000013">
    <property type="protein sequence ID" value="SPO47196.1"/>
    <property type="molecule type" value="Genomic_DNA"/>
</dbReference>
<dbReference type="SUPFAM" id="SSF55221">
    <property type="entry name" value="Yeast killer toxins"/>
    <property type="match status" value="1"/>
</dbReference>
<proteinExistence type="predicted"/>
<accession>A0A5C3FSK6</accession>
<reference evidence="3" key="1">
    <citation type="submission" date="2018-03" db="EMBL/GenBank/DDBJ databases">
        <authorList>
            <person name="Guldener U."/>
        </authorList>
    </citation>
    <scope>NUCLEOTIDE SEQUENCE [LARGE SCALE GENOMIC DNA]</scope>
    <source>
        <strain evidence="3">ATCC34888</strain>
    </source>
</reference>
<gene>
    <name evidence="3" type="ORF">PSANT_04884</name>
</gene>
<evidence type="ECO:0000259" key="2">
    <source>
        <dbReference type="Pfam" id="PF09044"/>
    </source>
</evidence>
<dbReference type="Gene3D" id="3.30.430.10">
    <property type="entry name" value="Killer Toxin P4, subunit A"/>
    <property type="match status" value="1"/>
</dbReference>
<feature type="signal peptide" evidence="1">
    <location>
        <begin position="1"/>
        <end position="25"/>
    </location>
</feature>
<keyword evidence="4" id="KW-1185">Reference proteome</keyword>
<dbReference type="InterPro" id="IPR015131">
    <property type="entry name" value="Killer_tox_Kp4"/>
</dbReference>
<dbReference type="InterPro" id="IPR011329">
    <property type="entry name" value="Killer_tox_Kp4/SMK"/>
</dbReference>
<name>A0A5C3FSK6_PSEA2</name>
<dbReference type="OrthoDB" id="4177994at2759"/>
<feature type="chain" id="PRO_5023123685" description="Killer toxin Kp4 domain-containing protein" evidence="1">
    <location>
        <begin position="26"/>
        <end position="142"/>
    </location>
</feature>
<organism evidence="3 4">
    <name type="scientific">Pseudozyma antarctica</name>
    <name type="common">Yeast</name>
    <name type="synonym">Candida antarctica</name>
    <dbReference type="NCBI Taxonomy" id="84753"/>
    <lineage>
        <taxon>Eukaryota</taxon>
        <taxon>Fungi</taxon>
        <taxon>Dikarya</taxon>
        <taxon>Basidiomycota</taxon>
        <taxon>Ustilaginomycotina</taxon>
        <taxon>Ustilaginomycetes</taxon>
        <taxon>Ustilaginales</taxon>
        <taxon>Ustilaginaceae</taxon>
        <taxon>Moesziomyces</taxon>
    </lineage>
</organism>
<sequence>MFTATTARFVVAAIAASFVAVPVWAATARCGGSALCSSSVVNGDSPAQGLLDTISGLQQRSSRPYSEGQPIACFNNICAHYSNTHGRTFTADQALAHGHQIVDMGCNTCGVVEFGGSTASGPTRFIFGYSVGAGYCANNCAA</sequence>
<keyword evidence="1" id="KW-0732">Signal</keyword>
<dbReference type="AlphaFoldDB" id="A0A5C3FSK6"/>
<dbReference type="Proteomes" id="UP000325008">
    <property type="component" value="Unassembled WGS sequence"/>
</dbReference>
<comment type="caution">
    <text evidence="3">The sequence shown here is derived from an EMBL/GenBank/DDBJ whole genome shotgun (WGS) entry which is preliminary data.</text>
</comment>
<feature type="domain" description="Killer toxin Kp4" evidence="2">
    <location>
        <begin position="18"/>
        <end position="113"/>
    </location>
</feature>
<evidence type="ECO:0000313" key="4">
    <source>
        <dbReference type="Proteomes" id="UP000325008"/>
    </source>
</evidence>
<evidence type="ECO:0000313" key="3">
    <source>
        <dbReference type="EMBL" id="SPO47196.1"/>
    </source>
</evidence>
<evidence type="ECO:0000256" key="1">
    <source>
        <dbReference type="SAM" id="SignalP"/>
    </source>
</evidence>
<dbReference type="Pfam" id="PF09044">
    <property type="entry name" value="Kp4"/>
    <property type="match status" value="1"/>
</dbReference>